<reference evidence="1 2" key="1">
    <citation type="submission" date="2015-11" db="EMBL/GenBank/DDBJ databases">
        <title>Genomic analysis of 38 Legionella species identifies large and diverse effector repertoires.</title>
        <authorList>
            <person name="Burstein D."/>
            <person name="Amaro F."/>
            <person name="Zusman T."/>
            <person name="Lifshitz Z."/>
            <person name="Cohen O."/>
            <person name="Gilbert J.A."/>
            <person name="Pupko T."/>
            <person name="Shuman H.A."/>
            <person name="Segal G."/>
        </authorList>
    </citation>
    <scope>NUCLEOTIDE SEQUENCE [LARGE SCALE GENOMIC DNA]</scope>
    <source>
        <strain evidence="1 2">PX-1-G2-E2</strain>
    </source>
</reference>
<comment type="caution">
    <text evidence="1">The sequence shown here is derived from an EMBL/GenBank/DDBJ whole genome shotgun (WGS) entry which is preliminary data.</text>
</comment>
<proteinExistence type="predicted"/>
<dbReference type="EMBL" id="LNYL01000016">
    <property type="protein sequence ID" value="KTD30438.1"/>
    <property type="molecule type" value="Genomic_DNA"/>
</dbReference>
<accession>A0A0W0WEK9</accession>
<gene>
    <name evidence="1" type="ORF">Lmac_0622</name>
</gene>
<protein>
    <submittedName>
        <fullName evidence="1">Uncharacterized protein</fullName>
    </submittedName>
</protein>
<evidence type="ECO:0000313" key="2">
    <source>
        <dbReference type="Proteomes" id="UP000054908"/>
    </source>
</evidence>
<name>A0A0W0WEK9_9GAMM</name>
<organism evidence="1 2">
    <name type="scientific">Legionella maceachernii</name>
    <dbReference type="NCBI Taxonomy" id="466"/>
    <lineage>
        <taxon>Bacteria</taxon>
        <taxon>Pseudomonadati</taxon>
        <taxon>Pseudomonadota</taxon>
        <taxon>Gammaproteobacteria</taxon>
        <taxon>Legionellales</taxon>
        <taxon>Legionellaceae</taxon>
        <taxon>Legionella</taxon>
    </lineage>
</organism>
<dbReference type="AlphaFoldDB" id="A0A0W0WEK9"/>
<sequence length="60" mass="6872">MTETYCEIQFAARSNCSCVKRNMAKEIKKLMHAIRVKPCFLLLKLGSKKSLTPLVILILF</sequence>
<keyword evidence="2" id="KW-1185">Reference proteome</keyword>
<dbReference type="PATRIC" id="fig|466.6.peg.671"/>
<evidence type="ECO:0000313" key="1">
    <source>
        <dbReference type="EMBL" id="KTD30438.1"/>
    </source>
</evidence>
<dbReference type="Proteomes" id="UP000054908">
    <property type="component" value="Unassembled WGS sequence"/>
</dbReference>